<protein>
    <submittedName>
        <fullName evidence="1">Uncharacterized protein</fullName>
    </submittedName>
</protein>
<comment type="caution">
    <text evidence="1">The sequence shown here is derived from an EMBL/GenBank/DDBJ whole genome shotgun (WGS) entry which is preliminary data.</text>
</comment>
<evidence type="ECO:0000313" key="2">
    <source>
        <dbReference type="Proteomes" id="UP000014974"/>
    </source>
</evidence>
<evidence type="ECO:0000313" key="1">
    <source>
        <dbReference type="EMBL" id="EPR67970.1"/>
    </source>
</evidence>
<accession>S7VCI6</accession>
<name>S7VCI6_9BACT</name>
<sequence>MQHWFVLIHTKILDNIGAVNGEIHLDDRKDQAVEQDHQGERYVNYSLRHLNTKVGIYLFKCTLFAKL</sequence>
<dbReference type="Proteomes" id="UP000014974">
    <property type="component" value="Unassembled WGS sequence"/>
</dbReference>
<reference evidence="1 2" key="1">
    <citation type="journal article" date="2013" name="Genome Announc.">
        <title>Draft Genome Sequence of Cyclobacterium qasimii Strain M12-11BT, Isolated from Arctic Marine Sediment.</title>
        <authorList>
            <person name="Shivaji S."/>
            <person name="Ara S."/>
            <person name="Singh A."/>
            <person name="Kumar Pinnaka A."/>
        </authorList>
    </citation>
    <scope>NUCLEOTIDE SEQUENCE [LARGE SCALE GENOMIC DNA]</scope>
    <source>
        <strain evidence="1 2">M12-11B</strain>
    </source>
</reference>
<dbReference type="AlphaFoldDB" id="S7VCI6"/>
<proteinExistence type="predicted"/>
<dbReference type="EMBL" id="ATNM01000110">
    <property type="protein sequence ID" value="EPR67970.1"/>
    <property type="molecule type" value="Genomic_DNA"/>
</dbReference>
<organism evidence="1 2">
    <name type="scientific">Cyclobacterium qasimii M12-11B</name>
    <dbReference type="NCBI Taxonomy" id="641524"/>
    <lineage>
        <taxon>Bacteria</taxon>
        <taxon>Pseudomonadati</taxon>
        <taxon>Bacteroidota</taxon>
        <taxon>Cytophagia</taxon>
        <taxon>Cytophagales</taxon>
        <taxon>Cyclobacteriaceae</taxon>
        <taxon>Cyclobacterium</taxon>
    </lineage>
</organism>
<gene>
    <name evidence="1" type="ORF">ADICYQ_3042</name>
</gene>